<keyword evidence="1" id="KW-0812">Transmembrane</keyword>
<feature type="transmembrane region" description="Helical" evidence="1">
    <location>
        <begin position="108"/>
        <end position="134"/>
    </location>
</feature>
<accession>A0A261EWL8</accession>
<name>A0A261EWL8_9BIFI</name>
<gene>
    <name evidence="2" type="ORF">PSRA_1198</name>
</gene>
<dbReference type="AlphaFoldDB" id="A0A261EWL8"/>
<feature type="transmembrane region" description="Helical" evidence="1">
    <location>
        <begin position="245"/>
        <end position="271"/>
    </location>
</feature>
<feature type="transmembrane region" description="Helical" evidence="1">
    <location>
        <begin position="205"/>
        <end position="222"/>
    </location>
</feature>
<proteinExistence type="predicted"/>
<feature type="transmembrane region" description="Helical" evidence="1">
    <location>
        <begin position="381"/>
        <end position="405"/>
    </location>
</feature>
<feature type="transmembrane region" description="Helical" evidence="1">
    <location>
        <begin position="292"/>
        <end position="314"/>
    </location>
</feature>
<comment type="caution">
    <text evidence="2">The sequence shown here is derived from an EMBL/GenBank/DDBJ whole genome shotgun (WGS) entry which is preliminary data.</text>
</comment>
<dbReference type="EMBL" id="MWWR01000009">
    <property type="protein sequence ID" value="OZG51254.1"/>
    <property type="molecule type" value="Genomic_DNA"/>
</dbReference>
<feature type="transmembrane region" description="Helical" evidence="1">
    <location>
        <begin position="339"/>
        <end position="360"/>
    </location>
</feature>
<evidence type="ECO:0000256" key="1">
    <source>
        <dbReference type="SAM" id="Phobius"/>
    </source>
</evidence>
<keyword evidence="1" id="KW-0472">Membrane</keyword>
<keyword evidence="1" id="KW-1133">Transmembrane helix</keyword>
<evidence type="ECO:0000313" key="2">
    <source>
        <dbReference type="EMBL" id="OZG51254.1"/>
    </source>
</evidence>
<organism evidence="2 3">
    <name type="scientific">Pseudoscardovia radai</name>
    <dbReference type="NCBI Taxonomy" id="987066"/>
    <lineage>
        <taxon>Bacteria</taxon>
        <taxon>Bacillati</taxon>
        <taxon>Actinomycetota</taxon>
        <taxon>Actinomycetes</taxon>
        <taxon>Bifidobacteriales</taxon>
        <taxon>Bifidobacteriaceae</taxon>
        <taxon>Pseudoscardovia</taxon>
    </lineage>
</organism>
<feature type="transmembrane region" description="Helical" evidence="1">
    <location>
        <begin position="16"/>
        <end position="44"/>
    </location>
</feature>
<evidence type="ECO:0000313" key="3">
    <source>
        <dbReference type="Proteomes" id="UP000216725"/>
    </source>
</evidence>
<feature type="transmembrane region" description="Helical" evidence="1">
    <location>
        <begin position="425"/>
        <end position="454"/>
    </location>
</feature>
<reference evidence="2 3" key="1">
    <citation type="journal article" date="2017" name="BMC Genomics">
        <title>Comparative genomic and phylogenomic analyses of the Bifidobacteriaceae family.</title>
        <authorList>
            <person name="Lugli G.A."/>
            <person name="Milani C."/>
            <person name="Turroni F."/>
            <person name="Duranti S."/>
            <person name="Mancabelli L."/>
            <person name="Mangifesta M."/>
            <person name="Ferrario C."/>
            <person name="Modesto M."/>
            <person name="Mattarelli P."/>
            <person name="Jiri K."/>
            <person name="van Sinderen D."/>
            <person name="Ventura M."/>
        </authorList>
    </citation>
    <scope>NUCLEOTIDE SEQUENCE [LARGE SCALE GENOMIC DNA]</scope>
    <source>
        <strain evidence="2 3">DSM 24742</strain>
    </source>
</reference>
<sequence>MIHFIAEEMHACRRQWLALGVFLAVAVCLLCLSIGFIAAGAPYADDLDFGLRDIGEEYISLGGMQLAFIAFGVLAIVPAVVSTSIAVDSPRIARWQLAGASVRQSQGLYWCSLVIDAIIFSILGGLVAWLLWPAYSSWALRVSFPSVDEMHESISAIALPIGIATGIAVTALAGAGSMRSISHIDIATVVRDTGLSRTRHHPVRLLLGIAVAVGIITGYVAISKQPSTISSDTLDGLMAAYWGCALGWLLALALCESTVVPLAVAVVSRLIPQSGGLGSFLACGSARRRIRMSTAMVTPICVAAGTVGAIMGLVRQIRNVSRARGVSESELQVTPAGQIVFEFMSPIILAAVAAFCIIVITGAQRKTDTALLMVAGVPRRAIIASGFVEAFVYSLVAAILTVAILEVNALAIGAALGAGPVPGAGYAGIDSSAFCIIAAGFALLAILLVSILALQTQRDPLTIVRATDR</sequence>
<protein>
    <submittedName>
        <fullName evidence="2">ABC transporter permease</fullName>
    </submittedName>
</protein>
<feature type="transmembrane region" description="Helical" evidence="1">
    <location>
        <begin position="154"/>
        <end position="175"/>
    </location>
</feature>
<keyword evidence="3" id="KW-1185">Reference proteome</keyword>
<feature type="transmembrane region" description="Helical" evidence="1">
    <location>
        <begin position="64"/>
        <end position="87"/>
    </location>
</feature>
<dbReference type="Proteomes" id="UP000216725">
    <property type="component" value="Unassembled WGS sequence"/>
</dbReference>